<sequence>MSMNGNLPQQQAFLDRSGVLLGSDVPYQFPPYNPRFVKHQFGRHHRSVNETANRHSPQGIGHGYDRVSRSYIPSTGGFEDPSNFSSDPGRQSHEFWGDHSAAPHSPYSYSSSGIEPYSPPPELHLGNVNDSVACPHGCGTILTGVHAFGNLTRHLKTKGCSASGKAKVEHLCQVHGCGRKYSRSDGLRVHMRRRHGAGLPQKPGLLDQSHDDEP</sequence>
<protein>
    <recommendedName>
        <fullName evidence="3">C2H2-type domain-containing protein</fullName>
    </recommendedName>
</protein>
<dbReference type="VEuPathDB" id="FungiDB:JI435_435420"/>
<evidence type="ECO:0000313" key="4">
    <source>
        <dbReference type="EMBL" id="EAT87891.1"/>
    </source>
</evidence>
<evidence type="ECO:0000313" key="5">
    <source>
        <dbReference type="Proteomes" id="UP000001055"/>
    </source>
</evidence>
<feature type="region of interest" description="Disordered" evidence="2">
    <location>
        <begin position="193"/>
        <end position="214"/>
    </location>
</feature>
<dbReference type="PROSITE" id="PS50157">
    <property type="entry name" value="ZINC_FINGER_C2H2_2"/>
    <property type="match status" value="1"/>
</dbReference>
<keyword evidence="1" id="KW-0863">Zinc-finger</keyword>
<evidence type="ECO:0000256" key="1">
    <source>
        <dbReference type="PROSITE-ProRule" id="PRU00042"/>
    </source>
</evidence>
<dbReference type="InParanoid" id="Q0UVT3"/>
<keyword evidence="1" id="KW-0479">Metal-binding</keyword>
<gene>
    <name evidence="4" type="ORF">SNOG_04131</name>
</gene>
<proteinExistence type="predicted"/>
<evidence type="ECO:0000256" key="2">
    <source>
        <dbReference type="SAM" id="MobiDB-lite"/>
    </source>
</evidence>
<dbReference type="KEGG" id="pno:SNOG_04131"/>
<dbReference type="InterPro" id="IPR013087">
    <property type="entry name" value="Znf_C2H2_type"/>
</dbReference>
<dbReference type="GO" id="GO:0008270">
    <property type="term" value="F:zinc ion binding"/>
    <property type="evidence" value="ECO:0007669"/>
    <property type="project" value="UniProtKB-KW"/>
</dbReference>
<organism evidence="4 5">
    <name type="scientific">Phaeosphaeria nodorum (strain SN15 / ATCC MYA-4574 / FGSC 10173)</name>
    <name type="common">Glume blotch fungus</name>
    <name type="synonym">Parastagonospora nodorum</name>
    <dbReference type="NCBI Taxonomy" id="321614"/>
    <lineage>
        <taxon>Eukaryota</taxon>
        <taxon>Fungi</taxon>
        <taxon>Dikarya</taxon>
        <taxon>Ascomycota</taxon>
        <taxon>Pezizomycotina</taxon>
        <taxon>Dothideomycetes</taxon>
        <taxon>Pleosporomycetidae</taxon>
        <taxon>Pleosporales</taxon>
        <taxon>Pleosporineae</taxon>
        <taxon>Phaeosphaeriaceae</taxon>
        <taxon>Parastagonospora</taxon>
    </lineage>
</organism>
<dbReference type="AlphaFoldDB" id="Q0UVT3"/>
<evidence type="ECO:0000259" key="3">
    <source>
        <dbReference type="PROSITE" id="PS50157"/>
    </source>
</evidence>
<dbReference type="GeneID" id="5971424"/>
<dbReference type="PROSITE" id="PS00028">
    <property type="entry name" value="ZINC_FINGER_C2H2_1"/>
    <property type="match status" value="1"/>
</dbReference>
<feature type="region of interest" description="Disordered" evidence="2">
    <location>
        <begin position="75"/>
        <end position="99"/>
    </location>
</feature>
<dbReference type="Gene3D" id="3.30.160.60">
    <property type="entry name" value="Classic Zinc Finger"/>
    <property type="match status" value="1"/>
</dbReference>
<feature type="domain" description="C2H2-type" evidence="3">
    <location>
        <begin position="170"/>
        <end position="200"/>
    </location>
</feature>
<keyword evidence="1" id="KW-0862">Zinc</keyword>
<accession>Q0UVT3</accession>
<reference evidence="5" key="1">
    <citation type="journal article" date="2007" name="Plant Cell">
        <title>Dothideomycete-plant interactions illuminated by genome sequencing and EST analysis of the wheat pathogen Stagonospora nodorum.</title>
        <authorList>
            <person name="Hane J.K."/>
            <person name="Lowe R.G."/>
            <person name="Solomon P.S."/>
            <person name="Tan K.C."/>
            <person name="Schoch C.L."/>
            <person name="Spatafora J.W."/>
            <person name="Crous P.W."/>
            <person name="Kodira C."/>
            <person name="Birren B.W."/>
            <person name="Galagan J.E."/>
            <person name="Torriani S.F."/>
            <person name="McDonald B.A."/>
            <person name="Oliver R.P."/>
        </authorList>
    </citation>
    <scope>NUCLEOTIDE SEQUENCE [LARGE SCALE GENOMIC DNA]</scope>
    <source>
        <strain evidence="5">SN15 / ATCC MYA-4574 / FGSC 10173</strain>
    </source>
</reference>
<dbReference type="RefSeq" id="XP_001794556.1">
    <property type="nucleotide sequence ID" value="XM_001794504.1"/>
</dbReference>
<dbReference type="Proteomes" id="UP000001055">
    <property type="component" value="Unassembled WGS sequence"/>
</dbReference>
<name>Q0UVT3_PHANO</name>
<dbReference type="EMBL" id="CH445330">
    <property type="protein sequence ID" value="EAT87891.1"/>
    <property type="molecule type" value="Genomic_DNA"/>
</dbReference>
<dbReference type="HOGENOM" id="CLU_1289357_0_0_1"/>